<evidence type="ECO:0000313" key="2">
    <source>
        <dbReference type="Proteomes" id="UP001501074"/>
    </source>
</evidence>
<protein>
    <submittedName>
        <fullName evidence="1">Uncharacterized protein</fullName>
    </submittedName>
</protein>
<dbReference type="RefSeq" id="WP_231480896.1">
    <property type="nucleotide sequence ID" value="NZ_BAAAZO010000006.1"/>
</dbReference>
<sequence>MDPTQLVDEALRRFTARQIAANSGDSTGAAQPGADALAAVFQHLAKLDGWAKVAIDRLVADPENVRAAADLKLSMDQAARLHPQFMRTLSEVCAGTGAAPAALSPHVRAPGPAA</sequence>
<name>A0ABP6ZWL3_9ACTN</name>
<evidence type="ECO:0000313" key="1">
    <source>
        <dbReference type="EMBL" id="GAA3619158.1"/>
    </source>
</evidence>
<proteinExistence type="predicted"/>
<gene>
    <name evidence="1" type="ORF">GCM10022223_39970</name>
</gene>
<accession>A0ABP6ZWL3</accession>
<comment type="caution">
    <text evidence="1">The sequence shown here is derived from an EMBL/GenBank/DDBJ whole genome shotgun (WGS) entry which is preliminary data.</text>
</comment>
<dbReference type="EMBL" id="BAAAZO010000006">
    <property type="protein sequence ID" value="GAA3619158.1"/>
    <property type="molecule type" value="Genomic_DNA"/>
</dbReference>
<reference evidence="2" key="1">
    <citation type="journal article" date="2019" name="Int. J. Syst. Evol. Microbiol.">
        <title>The Global Catalogue of Microorganisms (GCM) 10K type strain sequencing project: providing services to taxonomists for standard genome sequencing and annotation.</title>
        <authorList>
            <consortium name="The Broad Institute Genomics Platform"/>
            <consortium name="The Broad Institute Genome Sequencing Center for Infectious Disease"/>
            <person name="Wu L."/>
            <person name="Ma J."/>
        </authorList>
    </citation>
    <scope>NUCLEOTIDE SEQUENCE [LARGE SCALE GENOMIC DNA]</scope>
    <source>
        <strain evidence="2">JCM 16902</strain>
    </source>
</reference>
<dbReference type="Proteomes" id="UP001501074">
    <property type="component" value="Unassembled WGS sequence"/>
</dbReference>
<organism evidence="1 2">
    <name type="scientific">Kineosporia mesophila</name>
    <dbReference type="NCBI Taxonomy" id="566012"/>
    <lineage>
        <taxon>Bacteria</taxon>
        <taxon>Bacillati</taxon>
        <taxon>Actinomycetota</taxon>
        <taxon>Actinomycetes</taxon>
        <taxon>Kineosporiales</taxon>
        <taxon>Kineosporiaceae</taxon>
        <taxon>Kineosporia</taxon>
    </lineage>
</organism>
<keyword evidence="2" id="KW-1185">Reference proteome</keyword>